<keyword evidence="1" id="KW-0732">Signal</keyword>
<dbReference type="EMBL" id="VCGU01000010">
    <property type="protein sequence ID" value="TRY68771.1"/>
    <property type="molecule type" value="Genomic_DNA"/>
</dbReference>
<evidence type="ECO:0000313" key="4">
    <source>
        <dbReference type="Proteomes" id="UP000318571"/>
    </source>
</evidence>
<accession>A0A553NTL3</accession>
<feature type="domain" description="CUB" evidence="2">
    <location>
        <begin position="208"/>
        <end position="369"/>
    </location>
</feature>
<dbReference type="PANTHER" id="PTHR33236:SF4">
    <property type="entry name" value="CUB DOMAIN-CONTAINING PROTEIN"/>
    <property type="match status" value="1"/>
</dbReference>
<comment type="caution">
    <text evidence="3">The sequence shown here is derived from an EMBL/GenBank/DDBJ whole genome shotgun (WGS) entry which is preliminary data.</text>
</comment>
<dbReference type="Proteomes" id="UP000318571">
    <property type="component" value="Chromosome 1"/>
</dbReference>
<proteinExistence type="predicted"/>
<dbReference type="InterPro" id="IPR058698">
    <property type="entry name" value="CUB_metazoa"/>
</dbReference>
<protein>
    <recommendedName>
        <fullName evidence="2">CUB domain-containing protein</fullName>
    </recommendedName>
</protein>
<sequence length="385" mass="41751">MRFERVILFPLVLIFLPLWGQIVVREEPSMFGLVTRFFFNNGQCTSIIGRNGTCYTTEECSQRNGVAEGECANGLGVCCIFQITTCGGNVIENCTTVRGTRFNGQVCEFNLEECSSNICFFRLDFDSLTLGSTLASNGDCSSDTISFSSPSVPLLCGSLSGQHIYLPASIVTDDSFSLNFGLSTASPLANAYQIQVKQIPCGQSFTPPFGCNQFFFGQLTGQFESYNYMMGTGYHLNNQNYDICIRTEEGICSIAYVAFPGIQGFAFGPDSFLGKMESVNGVKECTADYVLVPNSANAFQTLCSVSGPGFVLTPTITRYCGYYLACDAGSMTNLPIIANNTDFRVTVVTDDFDSTTNMMVGLQFAYQQLPCSGASNAFFLTIAAG</sequence>
<evidence type="ECO:0000256" key="1">
    <source>
        <dbReference type="SAM" id="SignalP"/>
    </source>
</evidence>
<dbReference type="AlphaFoldDB" id="A0A553NTL3"/>
<dbReference type="STRING" id="6832.A0A553NTL3"/>
<evidence type="ECO:0000313" key="3">
    <source>
        <dbReference type="EMBL" id="TRY68771.1"/>
    </source>
</evidence>
<reference evidence="3 4" key="1">
    <citation type="journal article" date="2018" name="Nat. Ecol. Evol.">
        <title>Genomic signatures of mitonuclear coevolution across populations of Tigriopus californicus.</title>
        <authorList>
            <person name="Barreto F.S."/>
            <person name="Watson E.T."/>
            <person name="Lima T.G."/>
            <person name="Willett C.S."/>
            <person name="Edmands S."/>
            <person name="Li W."/>
            <person name="Burton R.S."/>
        </authorList>
    </citation>
    <scope>NUCLEOTIDE SEQUENCE [LARGE SCALE GENOMIC DNA]</scope>
    <source>
        <strain evidence="3 4">San Diego</strain>
    </source>
</reference>
<dbReference type="Pfam" id="PF26080">
    <property type="entry name" value="CUB_animal"/>
    <property type="match status" value="1"/>
</dbReference>
<dbReference type="PANTHER" id="PTHR33236">
    <property type="entry name" value="INTRAFLAGELLAR TRANSPORT PROTEIN 122 FAMILY PROTEIN-RELATED"/>
    <property type="match status" value="1"/>
</dbReference>
<name>A0A553NTL3_TIGCA</name>
<keyword evidence="4" id="KW-1185">Reference proteome</keyword>
<organism evidence="3 4">
    <name type="scientific">Tigriopus californicus</name>
    <name type="common">Marine copepod</name>
    <dbReference type="NCBI Taxonomy" id="6832"/>
    <lineage>
        <taxon>Eukaryota</taxon>
        <taxon>Metazoa</taxon>
        <taxon>Ecdysozoa</taxon>
        <taxon>Arthropoda</taxon>
        <taxon>Crustacea</taxon>
        <taxon>Multicrustacea</taxon>
        <taxon>Hexanauplia</taxon>
        <taxon>Copepoda</taxon>
        <taxon>Harpacticoida</taxon>
        <taxon>Harpacticidae</taxon>
        <taxon>Tigriopus</taxon>
    </lineage>
</organism>
<evidence type="ECO:0000259" key="2">
    <source>
        <dbReference type="Pfam" id="PF26080"/>
    </source>
</evidence>
<dbReference type="OrthoDB" id="6344756at2759"/>
<gene>
    <name evidence="3" type="ORF">TCAL_06195</name>
</gene>
<feature type="chain" id="PRO_5021928656" description="CUB domain-containing protein" evidence="1">
    <location>
        <begin position="21"/>
        <end position="385"/>
    </location>
</feature>
<feature type="signal peptide" evidence="1">
    <location>
        <begin position="1"/>
        <end position="20"/>
    </location>
</feature>